<dbReference type="InterPro" id="IPR005828">
    <property type="entry name" value="MFS_sugar_transport-like"/>
</dbReference>
<evidence type="ECO:0000256" key="3">
    <source>
        <dbReference type="ARBA" id="ARBA00004651"/>
    </source>
</evidence>
<feature type="transmembrane region" description="Helical" evidence="16">
    <location>
        <begin position="123"/>
        <end position="144"/>
    </location>
</feature>
<feature type="transmembrane region" description="Helical" evidence="16">
    <location>
        <begin position="307"/>
        <end position="328"/>
    </location>
</feature>
<evidence type="ECO:0000256" key="1">
    <source>
        <dbReference type="ARBA" id="ARBA00000590"/>
    </source>
</evidence>
<dbReference type="CTD" id="436916"/>
<dbReference type="PANTHER" id="PTHR23503">
    <property type="entry name" value="SOLUTE CARRIER FAMILY 2"/>
    <property type="match status" value="1"/>
</dbReference>
<dbReference type="PROSITE" id="PS00216">
    <property type="entry name" value="SUGAR_TRANSPORT_1"/>
    <property type="match status" value="1"/>
</dbReference>
<feature type="region of interest" description="Disordered" evidence="15">
    <location>
        <begin position="504"/>
        <end position="575"/>
    </location>
</feature>
<evidence type="ECO:0000256" key="14">
    <source>
        <dbReference type="RuleBase" id="RU003346"/>
    </source>
</evidence>
<dbReference type="GO" id="GO:0070837">
    <property type="term" value="P:dehydroascorbic acid transport"/>
    <property type="evidence" value="ECO:0000318"/>
    <property type="project" value="GO_Central"/>
</dbReference>
<evidence type="ECO:0007829" key="21">
    <source>
        <dbReference type="PeptideAtlas" id="A0A8M2B5Y7"/>
    </source>
</evidence>
<evidence type="ECO:0000256" key="7">
    <source>
        <dbReference type="ARBA" id="ARBA00022475"/>
    </source>
</evidence>
<dbReference type="Proteomes" id="UP000000437">
    <property type="component" value="Chromosome 19"/>
</dbReference>
<feature type="compositionally biased region" description="Basic and acidic residues" evidence="15">
    <location>
        <begin position="565"/>
        <end position="575"/>
    </location>
</feature>
<feature type="transmembrane region" description="Helical" evidence="16">
    <location>
        <begin position="340"/>
        <end position="367"/>
    </location>
</feature>
<evidence type="ECO:0000256" key="4">
    <source>
        <dbReference type="ARBA" id="ARBA00007004"/>
    </source>
</evidence>
<dbReference type="FunFam" id="1.20.1250.20:FF:001511">
    <property type="entry name" value="Solute carrier family 2, facilitated glucose transporter member 5"/>
    <property type="match status" value="1"/>
</dbReference>
<dbReference type="SUPFAM" id="SSF103473">
    <property type="entry name" value="MFS general substrate transporter"/>
    <property type="match status" value="1"/>
</dbReference>
<evidence type="ECO:0000256" key="12">
    <source>
        <dbReference type="ARBA" id="ARBA00029961"/>
    </source>
</evidence>
<dbReference type="FunCoup" id="A0A8M2B5Y7">
    <property type="interactions" value="1201"/>
</dbReference>
<dbReference type="PROSITE" id="PS50850">
    <property type="entry name" value="MFS"/>
    <property type="match status" value="1"/>
</dbReference>
<dbReference type="GeneID" id="436916"/>
<comment type="similarity">
    <text evidence="4">Belongs to the major facilitator superfamily. Sugar transporter (TC 2.A.1.1) family. Glucose transporter subfamily.</text>
</comment>
<evidence type="ECO:0000313" key="20">
    <source>
        <dbReference type="ZFIN" id="ZDB-GENE-040718-390"/>
    </source>
</evidence>
<dbReference type="InterPro" id="IPR045263">
    <property type="entry name" value="GLUT"/>
</dbReference>
<feature type="transmembrane region" description="Helical" evidence="16">
    <location>
        <begin position="9"/>
        <end position="28"/>
    </location>
</feature>
<dbReference type="GO" id="GO:0005886">
    <property type="term" value="C:plasma membrane"/>
    <property type="evidence" value="ECO:0000318"/>
    <property type="project" value="GO_Central"/>
</dbReference>
<keyword evidence="6 14" id="KW-0813">Transport</keyword>
<evidence type="ECO:0000313" key="18">
    <source>
        <dbReference type="Proteomes" id="UP000000437"/>
    </source>
</evidence>
<evidence type="ECO:0000256" key="8">
    <source>
        <dbReference type="ARBA" id="ARBA00022597"/>
    </source>
</evidence>
<comment type="subcellular location">
    <subcellularLocation>
        <location evidence="2">Cell membrane</location>
        <location evidence="2">Sarcolemma</location>
    </subcellularLocation>
    <subcellularLocation>
        <location evidence="3">Cell membrane</location>
        <topology evidence="3">Multi-pass membrane protein</topology>
    </subcellularLocation>
</comment>
<dbReference type="InterPro" id="IPR003663">
    <property type="entry name" value="Sugar/inositol_transpt"/>
</dbReference>
<keyword evidence="9 16" id="KW-0812">Transmembrane</keyword>
<evidence type="ECO:0000256" key="11">
    <source>
        <dbReference type="ARBA" id="ARBA00023136"/>
    </source>
</evidence>
<feature type="transmembrane region" description="Helical" evidence="16">
    <location>
        <begin position="156"/>
        <end position="174"/>
    </location>
</feature>
<dbReference type="Pfam" id="PF00083">
    <property type="entry name" value="Sugar_tr"/>
    <property type="match status" value="2"/>
</dbReference>
<gene>
    <name evidence="19 20" type="primary">slc2a3a</name>
    <name evidence="19" type="synonym">glut3a</name>
    <name evidence="19" type="synonym">slc2a3</name>
    <name evidence="19" type="synonym">wu:fb92c06</name>
    <name evidence="19" type="synonym">zgc:92476</name>
</gene>
<feature type="transmembrane region" description="Helical" evidence="16">
    <location>
        <begin position="97"/>
        <end position="117"/>
    </location>
</feature>
<keyword evidence="10 16" id="KW-1133">Transmembrane helix</keyword>
<dbReference type="OrthoDB" id="4540492at2759"/>
<dbReference type="AlphaFoldDB" id="A0A8M2B5Y7"/>
<keyword evidence="21" id="KW-1267">Proteomics identification</keyword>
<dbReference type="InterPro" id="IPR020846">
    <property type="entry name" value="MFS_dom"/>
</dbReference>
<dbReference type="CDD" id="cd17431">
    <property type="entry name" value="MFS_GLUT_Class1"/>
    <property type="match status" value="1"/>
</dbReference>
<dbReference type="GO" id="GO:0016323">
    <property type="term" value="C:basolateral plasma membrane"/>
    <property type="evidence" value="ECO:0000318"/>
    <property type="project" value="GO_Central"/>
</dbReference>
<dbReference type="InterPro" id="IPR005829">
    <property type="entry name" value="Sugar_transporter_CS"/>
</dbReference>
<comment type="catalytic activity">
    <reaction evidence="1">
        <text>D-fructose(out) = D-fructose(in)</text>
        <dbReference type="Rhea" id="RHEA:60372"/>
        <dbReference type="ChEBI" id="CHEBI:37721"/>
    </reaction>
</comment>
<dbReference type="GO" id="GO:0042383">
    <property type="term" value="C:sarcolemma"/>
    <property type="evidence" value="ECO:0007669"/>
    <property type="project" value="UniProtKB-SubCell"/>
</dbReference>
<dbReference type="GO" id="GO:0005353">
    <property type="term" value="F:fructose transmembrane transporter activity"/>
    <property type="evidence" value="ECO:0007669"/>
    <property type="project" value="UniProtKB-ARBA"/>
</dbReference>
<keyword evidence="18" id="KW-1185">Reference proteome</keyword>
<dbReference type="PRINTS" id="PR00171">
    <property type="entry name" value="SUGRTRNSPORT"/>
</dbReference>
<feature type="compositionally biased region" description="Low complexity" evidence="15">
    <location>
        <begin position="536"/>
        <end position="548"/>
    </location>
</feature>
<name>A0A8M2B5Y7_DANRE</name>
<dbReference type="GO" id="GO:0055056">
    <property type="term" value="F:D-glucose transmembrane transporter activity"/>
    <property type="evidence" value="ECO:0000318"/>
    <property type="project" value="GO_Central"/>
</dbReference>
<keyword evidence="7" id="KW-1003">Cell membrane</keyword>
<sequence length="575" mass="62675">MEGEKKQVTCYLLFSLSTAVIGSLQFGYNTGVINAPEQKLRAFFNATWMERYGEPISPGVCTIVWSFAVAIFSVGGMAGSFSVGVVANKFGRRKSMILVNVLALIGGGLMGLCTLCSSFEMIIAGRLMIGLFCGLFTGLTPMYVGEVSPTPLRGAFGTLHQLGVVVGILIAQIFGLESLLGSDKLWPILLALTILPAILQCFLLPFCPESPRYLLINLNEEEQARKALVRLRGYEDVGKDMQEMKEESAKMAMEKKVTIPELFRSAAYRQPLFIAIMLQLSQQLSGINAVFYYSTGIFKSAGVTQPIYATIGAGVVNTVFTVVSLFLVERAGRRTLHLIGLGGMAISALAMTIALLLVRFTVCFNFVKILNQPQQYLMIMVNVFITFVSKQKDIEALQYLSIAAIFAFVAMFEMGPGPIPWFIVAELFSQGPRPAAMAVAGCSNWTANFIVGITFPKLEELCGPYVFIIFMIFLIIFFIFTYFKVPETKGRTFDEIARGFSGAPPPSATSVEEPGRVALPASPVKEKVPLVEAPKSSSEQGPSSSEQPAKVEEKSSSVTQPLVDSSKEEKSNSTM</sequence>
<dbReference type="GO" id="GO:1990539">
    <property type="term" value="P:fructose import across plasma membrane"/>
    <property type="evidence" value="ECO:0007669"/>
    <property type="project" value="UniProtKB-ARBA"/>
</dbReference>
<dbReference type="GO" id="GO:0016324">
    <property type="term" value="C:apical plasma membrane"/>
    <property type="evidence" value="ECO:0000318"/>
    <property type="project" value="GO_Central"/>
</dbReference>
<dbReference type="RefSeq" id="XP_005159482.1">
    <property type="nucleotide sequence ID" value="XM_005159425.6"/>
</dbReference>
<keyword evidence="11 16" id="KW-0472">Membrane</keyword>
<evidence type="ECO:0000256" key="5">
    <source>
        <dbReference type="ARBA" id="ARBA00015973"/>
    </source>
</evidence>
<dbReference type="GO" id="GO:0007420">
    <property type="term" value="P:brain development"/>
    <property type="evidence" value="ECO:0000315"/>
    <property type="project" value="ZFIN"/>
</dbReference>
<evidence type="ECO:0000313" key="19">
    <source>
        <dbReference type="RefSeq" id="XP_005159482.1"/>
    </source>
</evidence>
<proteinExistence type="evidence at protein level"/>
<feature type="domain" description="Major facilitator superfamily (MFS) profile" evidence="17">
    <location>
        <begin position="15"/>
        <end position="489"/>
    </location>
</feature>
<dbReference type="NCBIfam" id="TIGR00879">
    <property type="entry name" value="SP"/>
    <property type="match status" value="1"/>
</dbReference>
<feature type="transmembrane region" description="Helical" evidence="16">
    <location>
        <begin position="465"/>
        <end position="483"/>
    </location>
</feature>
<evidence type="ECO:0000256" key="13">
    <source>
        <dbReference type="ARBA" id="ARBA00031099"/>
    </source>
</evidence>
<organism evidence="18 19">
    <name type="scientific">Danio rerio</name>
    <name type="common">Zebrafish</name>
    <name type="synonym">Brachydanio rerio</name>
    <dbReference type="NCBI Taxonomy" id="7955"/>
    <lineage>
        <taxon>Eukaryota</taxon>
        <taxon>Metazoa</taxon>
        <taxon>Chordata</taxon>
        <taxon>Craniata</taxon>
        <taxon>Vertebrata</taxon>
        <taxon>Euteleostomi</taxon>
        <taxon>Actinopterygii</taxon>
        <taxon>Neopterygii</taxon>
        <taxon>Teleostei</taxon>
        <taxon>Ostariophysi</taxon>
        <taxon>Cypriniformes</taxon>
        <taxon>Danionidae</taxon>
        <taxon>Danioninae</taxon>
        <taxon>Danio</taxon>
    </lineage>
</organism>
<evidence type="ECO:0000256" key="16">
    <source>
        <dbReference type="SAM" id="Phobius"/>
    </source>
</evidence>
<evidence type="ECO:0000256" key="2">
    <source>
        <dbReference type="ARBA" id="ARBA00004135"/>
    </source>
</evidence>
<reference evidence="19" key="1">
    <citation type="submission" date="2025-08" db="UniProtKB">
        <authorList>
            <consortium name="RefSeq"/>
        </authorList>
    </citation>
    <scope>IDENTIFICATION</scope>
    <source>
        <strain evidence="19">Tuebingen</strain>
        <tissue evidence="19">Fibroblasts and whole tissue</tissue>
    </source>
</reference>
<dbReference type="GO" id="GO:0046323">
    <property type="term" value="P:D-glucose import"/>
    <property type="evidence" value="ECO:0000318"/>
    <property type="project" value="GO_Central"/>
</dbReference>
<accession>A0A8M2B5Y7</accession>
<evidence type="ECO:0000256" key="15">
    <source>
        <dbReference type="SAM" id="MobiDB-lite"/>
    </source>
</evidence>
<evidence type="ECO:0000259" key="17">
    <source>
        <dbReference type="PROSITE" id="PS50850"/>
    </source>
</evidence>
<evidence type="ECO:0000256" key="10">
    <source>
        <dbReference type="ARBA" id="ARBA00022989"/>
    </source>
</evidence>
<feature type="transmembrane region" description="Helical" evidence="16">
    <location>
        <begin position="272"/>
        <end position="295"/>
    </location>
</feature>
<evidence type="ECO:0000256" key="6">
    <source>
        <dbReference type="ARBA" id="ARBA00022448"/>
    </source>
</evidence>
<dbReference type="Gene3D" id="1.20.1250.20">
    <property type="entry name" value="MFS general substrate transporter like domains"/>
    <property type="match status" value="1"/>
</dbReference>
<protein>
    <recommendedName>
        <fullName evidence="5">Solute carrier family 2, facilitated glucose transporter member 5</fullName>
    </recommendedName>
    <alternativeName>
        <fullName evidence="13">Fructose transporter</fullName>
    </alternativeName>
    <alternativeName>
        <fullName evidence="12">Glucose transporter type 5, small intestine</fullName>
    </alternativeName>
</protein>
<dbReference type="PANTHER" id="PTHR23503:SF91">
    <property type="entry name" value="SOLUTE CARRIER FAMILY 2, FACILITATED GLUCOSE TRANSPORTER MEMBER 3 ISOFORM X1"/>
    <property type="match status" value="1"/>
</dbReference>
<dbReference type="GO" id="GO:0032868">
    <property type="term" value="P:response to insulin"/>
    <property type="evidence" value="ECO:0000318"/>
    <property type="project" value="GO_Central"/>
</dbReference>
<keyword evidence="8 19" id="KW-0762">Sugar transport</keyword>
<feature type="transmembrane region" description="Helical" evidence="16">
    <location>
        <begin position="63"/>
        <end position="85"/>
    </location>
</feature>
<dbReference type="AGR" id="ZFIN:ZDB-GENE-040718-390"/>
<dbReference type="InterPro" id="IPR036259">
    <property type="entry name" value="MFS_trans_sf"/>
</dbReference>
<dbReference type="ZFIN" id="ZDB-GENE-040718-390">
    <property type="gene designation" value="slc2a3a"/>
</dbReference>
<feature type="transmembrane region" description="Helical" evidence="16">
    <location>
        <begin position="373"/>
        <end position="389"/>
    </location>
</feature>
<feature type="transmembrane region" description="Helical" evidence="16">
    <location>
        <begin position="186"/>
        <end position="207"/>
    </location>
</feature>
<evidence type="ECO:0000256" key="9">
    <source>
        <dbReference type="ARBA" id="ARBA00022692"/>
    </source>
</evidence>
<dbReference type="PROSITE" id="PS00217">
    <property type="entry name" value="SUGAR_TRANSPORT_2"/>
    <property type="match status" value="1"/>
</dbReference>